<dbReference type="EMBL" id="MCBQ01020308">
    <property type="protein sequence ID" value="RKF55279.1"/>
    <property type="molecule type" value="Genomic_DNA"/>
</dbReference>
<proteinExistence type="predicted"/>
<dbReference type="InterPro" id="IPR020347">
    <property type="entry name" value="Pop8"/>
</dbReference>
<name>A0A420HCW3_9PEZI</name>
<dbReference type="Proteomes" id="UP000283383">
    <property type="component" value="Unassembled WGS sequence"/>
</dbReference>
<dbReference type="STRING" id="62708.A0A420HCW3"/>
<keyword evidence="4" id="KW-1185">Reference proteome</keyword>
<dbReference type="GO" id="GO:0034965">
    <property type="term" value="P:intronic box C/D snoRNA processing"/>
    <property type="evidence" value="ECO:0007669"/>
    <property type="project" value="TreeGrafter"/>
</dbReference>
<evidence type="ECO:0000256" key="1">
    <source>
        <dbReference type="ARBA" id="ARBA00022694"/>
    </source>
</evidence>
<comment type="caution">
    <text evidence="3">The sequence shown here is derived from an EMBL/GenBank/DDBJ whole genome shotgun (WGS) entry which is preliminary data.</text>
</comment>
<dbReference type="GO" id="GO:0005655">
    <property type="term" value="C:nucleolar ribonuclease P complex"/>
    <property type="evidence" value="ECO:0007669"/>
    <property type="project" value="InterPro"/>
</dbReference>
<evidence type="ECO:0000313" key="4">
    <source>
        <dbReference type="Proteomes" id="UP000283383"/>
    </source>
</evidence>
<dbReference type="InterPro" id="IPR049128">
    <property type="entry name" value="Pop8-like_dom"/>
</dbReference>
<reference evidence="3 4" key="1">
    <citation type="journal article" date="2018" name="BMC Genomics">
        <title>Comparative genome analyses reveal sequence features reflecting distinct modes of host-adaptation between dicot and monocot powdery mildew.</title>
        <authorList>
            <person name="Wu Y."/>
            <person name="Ma X."/>
            <person name="Pan Z."/>
            <person name="Kale S.D."/>
            <person name="Song Y."/>
            <person name="King H."/>
            <person name="Zhang Q."/>
            <person name="Presley C."/>
            <person name="Deng X."/>
            <person name="Wei C.I."/>
            <person name="Xiao S."/>
        </authorList>
    </citation>
    <scope>NUCLEOTIDE SEQUENCE [LARGE SCALE GENOMIC DNA]</scope>
    <source>
        <strain evidence="3">UMSG3</strain>
    </source>
</reference>
<dbReference type="InterPro" id="IPR038085">
    <property type="entry name" value="Rnp2-like_sf"/>
</dbReference>
<dbReference type="SUPFAM" id="SSF160350">
    <property type="entry name" value="Rnp2-like"/>
    <property type="match status" value="1"/>
</dbReference>
<dbReference type="GO" id="GO:0000171">
    <property type="term" value="F:ribonuclease MRP activity"/>
    <property type="evidence" value="ECO:0007669"/>
    <property type="project" value="TreeGrafter"/>
</dbReference>
<protein>
    <recommendedName>
        <fullName evidence="2">Ribonucleases P/MRP subunit Pop8-like domain-containing protein</fullName>
    </recommendedName>
</protein>
<dbReference type="GO" id="GO:0004526">
    <property type="term" value="F:ribonuclease P activity"/>
    <property type="evidence" value="ECO:0007669"/>
    <property type="project" value="TreeGrafter"/>
</dbReference>
<feature type="domain" description="Ribonucleases P/MRP subunit Pop8-like" evidence="2">
    <location>
        <begin position="26"/>
        <end position="98"/>
    </location>
</feature>
<dbReference type="GO" id="GO:0000172">
    <property type="term" value="C:ribonuclease MRP complex"/>
    <property type="evidence" value="ECO:0007669"/>
    <property type="project" value="InterPro"/>
</dbReference>
<evidence type="ECO:0000259" key="2">
    <source>
        <dbReference type="Pfam" id="PF20976"/>
    </source>
</evidence>
<dbReference type="GO" id="GO:0008033">
    <property type="term" value="P:tRNA processing"/>
    <property type="evidence" value="ECO:0007669"/>
    <property type="project" value="UniProtKB-KW"/>
</dbReference>
<sequence>MSDDALSKKNSSGHEIKSQTISNPLWAYICLQVYTETSLIHNLDHLSVHSYLVSAFTQLFGLTGAAVSFDILKVEKNLCWIRVASSEVSAVLAAVSSWHGISSEQGRLGWIVKAKGNWLSCLIPQQELGIWND</sequence>
<dbReference type="PANTHER" id="PTHR28173">
    <property type="entry name" value="RIBONUCLEASES P/MRP PROTEIN SUBUNIT POP8"/>
    <property type="match status" value="1"/>
</dbReference>
<gene>
    <name evidence="3" type="ORF">GcM3_203026</name>
</gene>
<accession>A0A420HCW3</accession>
<organism evidence="3 4">
    <name type="scientific">Golovinomyces cichoracearum</name>
    <dbReference type="NCBI Taxonomy" id="62708"/>
    <lineage>
        <taxon>Eukaryota</taxon>
        <taxon>Fungi</taxon>
        <taxon>Dikarya</taxon>
        <taxon>Ascomycota</taxon>
        <taxon>Pezizomycotina</taxon>
        <taxon>Leotiomycetes</taxon>
        <taxon>Erysiphales</taxon>
        <taxon>Erysiphaceae</taxon>
        <taxon>Golovinomyces</taxon>
    </lineage>
</organism>
<evidence type="ECO:0000313" key="3">
    <source>
        <dbReference type="EMBL" id="RKF55279.1"/>
    </source>
</evidence>
<dbReference type="GO" id="GO:0000294">
    <property type="term" value="P:nuclear-transcribed mRNA catabolic process, RNase MRP-dependent"/>
    <property type="evidence" value="ECO:0007669"/>
    <property type="project" value="TreeGrafter"/>
</dbReference>
<keyword evidence="1" id="KW-0819">tRNA processing</keyword>
<dbReference type="PANTHER" id="PTHR28173:SF1">
    <property type="entry name" value="RIBONUCLEASES P_MRP PROTEIN SUBUNIT POP8"/>
    <property type="match status" value="1"/>
</dbReference>
<dbReference type="Pfam" id="PF20976">
    <property type="entry name" value="Pop8"/>
    <property type="match status" value="1"/>
</dbReference>
<dbReference type="AlphaFoldDB" id="A0A420HCW3"/>